<feature type="region of interest" description="Disordered" evidence="3">
    <location>
        <begin position="1"/>
        <end position="34"/>
    </location>
</feature>
<organism evidence="4 5">
    <name type="scientific">Noviherbaspirillum galbum</name>
    <dbReference type="NCBI Taxonomy" id="2709383"/>
    <lineage>
        <taxon>Bacteria</taxon>
        <taxon>Pseudomonadati</taxon>
        <taxon>Pseudomonadota</taxon>
        <taxon>Betaproteobacteria</taxon>
        <taxon>Burkholderiales</taxon>
        <taxon>Oxalobacteraceae</taxon>
        <taxon>Noviherbaspirillum</taxon>
    </lineage>
</organism>
<protein>
    <recommendedName>
        <fullName evidence="2">UPF0301 protein G3574_25580</fullName>
    </recommendedName>
</protein>
<dbReference type="HAMAP" id="MF_00758">
    <property type="entry name" value="UPF0301"/>
    <property type="match status" value="1"/>
</dbReference>
<dbReference type="Gene3D" id="3.40.1740.10">
    <property type="entry name" value="VC0467-like"/>
    <property type="match status" value="1"/>
</dbReference>
<comment type="caution">
    <text evidence="4">The sequence shown here is derived from an EMBL/GenBank/DDBJ whole genome shotgun (WGS) entry which is preliminary data.</text>
</comment>
<dbReference type="Proteomes" id="UP000482155">
    <property type="component" value="Unassembled WGS sequence"/>
</dbReference>
<dbReference type="SUPFAM" id="SSF143456">
    <property type="entry name" value="VC0467-like"/>
    <property type="match status" value="1"/>
</dbReference>
<dbReference type="EMBL" id="JAAIVB010000079">
    <property type="protein sequence ID" value="NEX64465.1"/>
    <property type="molecule type" value="Genomic_DNA"/>
</dbReference>
<dbReference type="InterPro" id="IPR003774">
    <property type="entry name" value="AlgH-like"/>
</dbReference>
<evidence type="ECO:0000256" key="2">
    <source>
        <dbReference type="HAMAP-Rule" id="MF_00758"/>
    </source>
</evidence>
<evidence type="ECO:0000313" key="5">
    <source>
        <dbReference type="Proteomes" id="UP000482155"/>
    </source>
</evidence>
<dbReference type="GO" id="GO:0005829">
    <property type="term" value="C:cytosol"/>
    <property type="evidence" value="ECO:0007669"/>
    <property type="project" value="TreeGrafter"/>
</dbReference>
<dbReference type="RefSeq" id="WP_163968389.1">
    <property type="nucleotide sequence ID" value="NZ_JAAIVB010000079.1"/>
</dbReference>
<evidence type="ECO:0000256" key="3">
    <source>
        <dbReference type="SAM" id="MobiDB-lite"/>
    </source>
</evidence>
<dbReference type="AlphaFoldDB" id="A0A6B3SXW2"/>
<dbReference type="NCBIfam" id="NF001266">
    <property type="entry name" value="PRK00228.1-1"/>
    <property type="match status" value="1"/>
</dbReference>
<reference evidence="4 5" key="1">
    <citation type="submission" date="2020-02" db="EMBL/GenBank/DDBJ databases">
        <authorList>
            <person name="Kim M.K."/>
        </authorList>
    </citation>
    <scope>NUCLEOTIDE SEQUENCE [LARGE SCALE GENOMIC DNA]</scope>
    <source>
        <strain evidence="4 5">17J57-3</strain>
    </source>
</reference>
<dbReference type="PANTHER" id="PTHR30327:SF1">
    <property type="entry name" value="UPF0301 PROTEIN YQGE"/>
    <property type="match status" value="1"/>
</dbReference>
<comment type="similarity">
    <text evidence="1 2">Belongs to the UPF0301 (AlgH) family.</text>
</comment>
<evidence type="ECO:0000313" key="4">
    <source>
        <dbReference type="EMBL" id="NEX64465.1"/>
    </source>
</evidence>
<accession>A0A6B3SXW2</accession>
<proteinExistence type="inferred from homology"/>
<dbReference type="PANTHER" id="PTHR30327">
    <property type="entry name" value="UNCHARACTERIZED PROTEIN YQGE"/>
    <property type="match status" value="1"/>
</dbReference>
<sequence>MVKASKFSSSRSFSSKPGAGRDNPTFSAASRPVPDPDTNLNLADHFLIAMPSMLDPVFGGTVIYICEHNANGALGIIVNKATDMTLDVLLERIELGDAMASRRAGLQGKTVLFGGPVQVERGFVLHAPHGNYSSMMPVTDDIALTTSKDVLEAVAAGDGPGRLLVTLGCSGWSAGQLEQEIVNNGWLTVRADPAILFDLPVEERFVAAMKLLGIDPMMLAGDAGHA</sequence>
<gene>
    <name evidence="4" type="ORF">G3574_25580</name>
</gene>
<keyword evidence="5" id="KW-1185">Reference proteome</keyword>
<dbReference type="Pfam" id="PF02622">
    <property type="entry name" value="DUF179"/>
    <property type="match status" value="1"/>
</dbReference>
<feature type="compositionally biased region" description="Low complexity" evidence="3">
    <location>
        <begin position="1"/>
        <end position="16"/>
    </location>
</feature>
<evidence type="ECO:0000256" key="1">
    <source>
        <dbReference type="ARBA" id="ARBA00009600"/>
    </source>
</evidence>
<name>A0A6B3SXW2_9BURK</name>